<dbReference type="EMBL" id="GBXI01003122">
    <property type="protein sequence ID" value="JAD11170.1"/>
    <property type="molecule type" value="Transcribed_RNA"/>
</dbReference>
<accession>A0A0A1XJV5</accession>
<reference evidence="2" key="2">
    <citation type="journal article" date="2015" name="Gigascience">
        <title>Reconstructing a comprehensive transcriptome assembly of a white-pupal translocated strain of the pest fruit fly Bactrocera cucurbitae.</title>
        <authorList>
            <person name="Sim S.B."/>
            <person name="Calla B."/>
            <person name="Hall B."/>
            <person name="DeRego T."/>
            <person name="Geib S.M."/>
        </authorList>
    </citation>
    <scope>NUCLEOTIDE SEQUENCE</scope>
</reference>
<keyword evidence="2" id="KW-0489">Methyltransferase</keyword>
<evidence type="ECO:0000256" key="1">
    <source>
        <dbReference type="SAM" id="MobiDB-lite"/>
    </source>
</evidence>
<dbReference type="GO" id="GO:0008168">
    <property type="term" value="F:methyltransferase activity"/>
    <property type="evidence" value="ECO:0007669"/>
    <property type="project" value="UniProtKB-KW"/>
</dbReference>
<gene>
    <name evidence="2" type="primary">Suv420h1</name>
    <name evidence="2" type="ORF">g.8462</name>
</gene>
<sequence length="112" mass="12550">MSRFRLQNAHELTQQTHARTHGRKYVNAAKKRRMRSKPRCAEASSTTTTVSIQMVNKSADGKARDVQRPLMGYINSRCCQSADSCSNWVRLADDCLLLIVTIVVVVANIRAS</sequence>
<protein>
    <submittedName>
        <fullName evidence="2">Histone-lysine N-methyltransferase SUV420H1</fullName>
    </submittedName>
</protein>
<name>A0A0A1XJV5_ZEUCU</name>
<evidence type="ECO:0000313" key="2">
    <source>
        <dbReference type="EMBL" id="JAD11170.1"/>
    </source>
</evidence>
<reference evidence="2" key="1">
    <citation type="submission" date="2014-11" db="EMBL/GenBank/DDBJ databases">
        <authorList>
            <person name="Geib S."/>
        </authorList>
    </citation>
    <scope>NUCLEOTIDE SEQUENCE</scope>
</reference>
<keyword evidence="2" id="KW-0808">Transferase</keyword>
<dbReference type="AlphaFoldDB" id="A0A0A1XJV5"/>
<dbReference type="GO" id="GO:0032259">
    <property type="term" value="P:methylation"/>
    <property type="evidence" value="ECO:0007669"/>
    <property type="project" value="UniProtKB-KW"/>
</dbReference>
<organism evidence="2">
    <name type="scientific">Zeugodacus cucurbitae</name>
    <name type="common">Melon fruit fly</name>
    <name type="synonym">Bactrocera cucurbitae</name>
    <dbReference type="NCBI Taxonomy" id="28588"/>
    <lineage>
        <taxon>Eukaryota</taxon>
        <taxon>Metazoa</taxon>
        <taxon>Ecdysozoa</taxon>
        <taxon>Arthropoda</taxon>
        <taxon>Hexapoda</taxon>
        <taxon>Insecta</taxon>
        <taxon>Pterygota</taxon>
        <taxon>Neoptera</taxon>
        <taxon>Endopterygota</taxon>
        <taxon>Diptera</taxon>
        <taxon>Brachycera</taxon>
        <taxon>Muscomorpha</taxon>
        <taxon>Tephritoidea</taxon>
        <taxon>Tephritidae</taxon>
        <taxon>Zeugodacus</taxon>
        <taxon>Zeugodacus</taxon>
    </lineage>
</organism>
<feature type="compositionally biased region" description="Basic residues" evidence="1">
    <location>
        <begin position="18"/>
        <end position="38"/>
    </location>
</feature>
<proteinExistence type="predicted"/>
<feature type="region of interest" description="Disordered" evidence="1">
    <location>
        <begin position="1"/>
        <end position="44"/>
    </location>
</feature>